<dbReference type="Pfam" id="PF00005">
    <property type="entry name" value="ABC_tran"/>
    <property type="match status" value="1"/>
</dbReference>
<evidence type="ECO:0000259" key="4">
    <source>
        <dbReference type="PROSITE" id="PS50893"/>
    </source>
</evidence>
<dbReference type="InterPro" id="IPR005670">
    <property type="entry name" value="PstB-like"/>
</dbReference>
<dbReference type="GO" id="GO:0005315">
    <property type="term" value="F:phosphate transmembrane transporter activity"/>
    <property type="evidence" value="ECO:0007669"/>
    <property type="project" value="InterPro"/>
</dbReference>
<dbReference type="InterPro" id="IPR003439">
    <property type="entry name" value="ABC_transporter-like_ATP-bd"/>
</dbReference>
<dbReference type="PROSITE" id="PS50893">
    <property type="entry name" value="ABC_TRANSPORTER_2"/>
    <property type="match status" value="1"/>
</dbReference>
<feature type="domain" description="ABC transporter" evidence="4">
    <location>
        <begin position="7"/>
        <end position="249"/>
    </location>
</feature>
<dbReference type="GO" id="GO:0035435">
    <property type="term" value="P:phosphate ion transmembrane transport"/>
    <property type="evidence" value="ECO:0007669"/>
    <property type="project" value="InterPro"/>
</dbReference>
<reference evidence="5" key="1">
    <citation type="submission" date="2018-06" db="EMBL/GenBank/DDBJ databases">
        <authorList>
            <person name="Zhirakovskaya E."/>
        </authorList>
    </citation>
    <scope>NUCLEOTIDE SEQUENCE</scope>
</reference>
<gene>
    <name evidence="5" type="ORF">MNBD_CHLOROFLEXI01-3809</name>
</gene>
<dbReference type="PANTHER" id="PTHR43423:SF1">
    <property type="entry name" value="ABC TRANSPORTER I FAMILY MEMBER 17"/>
    <property type="match status" value="1"/>
</dbReference>
<dbReference type="PROSITE" id="PS00211">
    <property type="entry name" value="ABC_TRANSPORTER_1"/>
    <property type="match status" value="1"/>
</dbReference>
<dbReference type="AlphaFoldDB" id="A0A3B0US97"/>
<sequence>MMNQTKLALKDVTFTYDDGTKALKNVSLSIREHELFVLFGPSRSGKTTLLRLLNRLSDLLPDTERRGEVEVNGRNIFHPNTDIFDLRRRVSMVFALPTPLPGSIYDNLTYGLRMAGIRDRATLDERVERSLQQAALWDEVKDRLQTSAFALSGGQKQRLCLARSLALEPEVILLDNPTSGLDPLSTTTVEDSLAQLKKQYTIIMVPHSVQQAARVADRAGFMLDGELIEVGDGADLFIYPQDQRTEDYVTGRFG</sequence>
<dbReference type="Gene3D" id="3.40.50.300">
    <property type="entry name" value="P-loop containing nucleotide triphosphate hydrolases"/>
    <property type="match status" value="1"/>
</dbReference>
<evidence type="ECO:0000313" key="5">
    <source>
        <dbReference type="EMBL" id="VAW31163.1"/>
    </source>
</evidence>
<dbReference type="CDD" id="cd03260">
    <property type="entry name" value="ABC_PstB_phosphate_transporter"/>
    <property type="match status" value="1"/>
</dbReference>
<dbReference type="PANTHER" id="PTHR43423">
    <property type="entry name" value="ABC TRANSPORTER I FAMILY MEMBER 17"/>
    <property type="match status" value="1"/>
</dbReference>
<evidence type="ECO:0000256" key="2">
    <source>
        <dbReference type="ARBA" id="ARBA00022741"/>
    </source>
</evidence>
<keyword evidence="3 5" id="KW-0067">ATP-binding</keyword>
<dbReference type="InterPro" id="IPR027417">
    <property type="entry name" value="P-loop_NTPase"/>
</dbReference>
<dbReference type="InterPro" id="IPR003593">
    <property type="entry name" value="AAA+_ATPase"/>
</dbReference>
<dbReference type="GO" id="GO:0016020">
    <property type="term" value="C:membrane"/>
    <property type="evidence" value="ECO:0007669"/>
    <property type="project" value="InterPro"/>
</dbReference>
<evidence type="ECO:0000256" key="1">
    <source>
        <dbReference type="ARBA" id="ARBA00022448"/>
    </source>
</evidence>
<name>A0A3B0US97_9ZZZZ</name>
<dbReference type="SUPFAM" id="SSF52540">
    <property type="entry name" value="P-loop containing nucleoside triphosphate hydrolases"/>
    <property type="match status" value="1"/>
</dbReference>
<evidence type="ECO:0000256" key="3">
    <source>
        <dbReference type="ARBA" id="ARBA00022840"/>
    </source>
</evidence>
<proteinExistence type="predicted"/>
<dbReference type="EMBL" id="UOEU01000170">
    <property type="protein sequence ID" value="VAW31163.1"/>
    <property type="molecule type" value="Genomic_DNA"/>
</dbReference>
<accession>A0A3B0US97</accession>
<keyword evidence="2" id="KW-0547">Nucleotide-binding</keyword>
<organism evidence="5">
    <name type="scientific">hydrothermal vent metagenome</name>
    <dbReference type="NCBI Taxonomy" id="652676"/>
    <lineage>
        <taxon>unclassified sequences</taxon>
        <taxon>metagenomes</taxon>
        <taxon>ecological metagenomes</taxon>
    </lineage>
</organism>
<dbReference type="InterPro" id="IPR017871">
    <property type="entry name" value="ABC_transporter-like_CS"/>
</dbReference>
<keyword evidence="1" id="KW-0813">Transport</keyword>
<dbReference type="GO" id="GO:0005524">
    <property type="term" value="F:ATP binding"/>
    <property type="evidence" value="ECO:0007669"/>
    <property type="project" value="UniProtKB-KW"/>
</dbReference>
<dbReference type="GO" id="GO:0016887">
    <property type="term" value="F:ATP hydrolysis activity"/>
    <property type="evidence" value="ECO:0007669"/>
    <property type="project" value="InterPro"/>
</dbReference>
<dbReference type="SMART" id="SM00382">
    <property type="entry name" value="AAA"/>
    <property type="match status" value="1"/>
</dbReference>
<protein>
    <submittedName>
        <fullName evidence="5">Phosphate transport ATP-binding protein PstB (TC 3.A.1.7.1)</fullName>
    </submittedName>
</protein>